<reference evidence="3 5" key="3">
    <citation type="submission" date="2017-06" db="EMBL/GenBank/DDBJ databases">
        <title>A draft genome sequence of Komagataeibacter nataicola LMG 1536.</title>
        <authorList>
            <person name="Skraban J."/>
            <person name="Cleenwerck I."/>
            <person name="Vandamme P."/>
            <person name="Trcek J."/>
        </authorList>
    </citation>
    <scope>NUCLEOTIDE SEQUENCE [LARGE SCALE GENOMIC DNA]</scope>
    <source>
        <strain evidence="3 5">LMG 1536</strain>
    </source>
</reference>
<proteinExistence type="predicted"/>
<sequence length="199" mass="23003">MLLEMAPYDRQTVTKLVASASDIGFARDAAEHLLKKKWYNRMPWSRGKVYFHQSAYVTTLVVSYGRVFEVGKRGYNFPNKLLRYEADEKVLHTKLLSLRNKVHAHSDLDRWSVRPWHADGFSTEIVGQPFHVIEEADIRLFLAMTSKLLTRISVRHEEIVAPYRAATPPPRTTLTSLSWKPRWRSSRSGNRSSSAREGF</sequence>
<evidence type="ECO:0000313" key="5">
    <source>
        <dbReference type="Proteomes" id="UP000247512"/>
    </source>
</evidence>
<gene>
    <name evidence="2" type="ORF">B0W47_12345</name>
    <name evidence="3" type="ORF">CDI09_05665</name>
</gene>
<dbReference type="EMBL" id="CP019875">
    <property type="protein sequence ID" value="AQU88121.1"/>
    <property type="molecule type" value="Genomic_DNA"/>
</dbReference>
<evidence type="ECO:0000313" key="2">
    <source>
        <dbReference type="EMBL" id="AQU88121.1"/>
    </source>
</evidence>
<dbReference type="Proteomes" id="UP000189683">
    <property type="component" value="Chromosome"/>
</dbReference>
<evidence type="ECO:0000313" key="3">
    <source>
        <dbReference type="EMBL" id="PYD66890.1"/>
    </source>
</evidence>
<evidence type="ECO:0000256" key="1">
    <source>
        <dbReference type="SAM" id="MobiDB-lite"/>
    </source>
</evidence>
<dbReference type="KEGG" id="kna:B0W47_12345"/>
<dbReference type="Proteomes" id="UP000247512">
    <property type="component" value="Unassembled WGS sequence"/>
</dbReference>
<evidence type="ECO:0000313" key="4">
    <source>
        <dbReference type="Proteomes" id="UP000189683"/>
    </source>
</evidence>
<dbReference type="EMBL" id="NIRT01000007">
    <property type="protein sequence ID" value="PYD66890.1"/>
    <property type="molecule type" value="Genomic_DNA"/>
</dbReference>
<organism evidence="2 4">
    <name type="scientific">Komagataeibacter nataicola</name>
    <dbReference type="NCBI Taxonomy" id="265960"/>
    <lineage>
        <taxon>Bacteria</taxon>
        <taxon>Pseudomonadati</taxon>
        <taxon>Pseudomonadota</taxon>
        <taxon>Alphaproteobacteria</taxon>
        <taxon>Acetobacterales</taxon>
        <taxon>Acetobacteraceae</taxon>
        <taxon>Komagataeibacter</taxon>
    </lineage>
</organism>
<keyword evidence="5" id="KW-1185">Reference proteome</keyword>
<reference evidence="2" key="2">
    <citation type="submission" date="2017-02" db="EMBL/GenBank/DDBJ databases">
        <authorList>
            <person name="Zhang H."/>
        </authorList>
    </citation>
    <scope>NUCLEOTIDE SEQUENCE</scope>
    <source>
        <strain evidence="2">RZS01</strain>
    </source>
</reference>
<accession>A0A9N7C9J5</accession>
<protein>
    <submittedName>
        <fullName evidence="2">Uncharacterized protein</fullName>
    </submittedName>
</protein>
<dbReference type="AlphaFoldDB" id="A0A9N7C9J5"/>
<feature type="region of interest" description="Disordered" evidence="1">
    <location>
        <begin position="170"/>
        <end position="199"/>
    </location>
</feature>
<name>A0A9N7C9J5_9PROT</name>
<feature type="compositionally biased region" description="Low complexity" evidence="1">
    <location>
        <begin position="186"/>
        <end position="199"/>
    </location>
</feature>
<reference evidence="4" key="1">
    <citation type="submission" date="2017-02" db="EMBL/GenBank/DDBJ databases">
        <title>zhang.</title>
        <authorList>
            <person name="Zhang H."/>
        </authorList>
    </citation>
    <scope>NUCLEOTIDE SEQUENCE [LARGE SCALE GENOMIC DNA]</scope>
    <source>
        <strain evidence="4">RZS01</strain>
    </source>
</reference>